<proteinExistence type="predicted"/>
<dbReference type="Proteomes" id="UP000255279">
    <property type="component" value="Unassembled WGS sequence"/>
</dbReference>
<dbReference type="RefSeq" id="WP_078275768.1">
    <property type="nucleotide sequence ID" value="NZ_CAACXO010000001.1"/>
</dbReference>
<evidence type="ECO:0000313" key="3">
    <source>
        <dbReference type="Proteomes" id="UP000190435"/>
    </source>
</evidence>
<sequence length="143" mass="17275">MIDFNFYTSNKQVGGLNFQICYSVNKEIIYKKSLVINEDLFSLIQDDFSLCYCDNNEKYNYYHWGVNFHDKQDIECIIKRLNYRLDKINQNNINNLNYSWLDEDCVEFLNTNKINFKKFIEYVIDFINIFQINEYDGIYVIGV</sequence>
<protein>
    <submittedName>
        <fullName evidence="1">Uncharacterized protein</fullName>
    </submittedName>
</protein>
<dbReference type="AlphaFoldDB" id="A0A1T0A9T8"/>
<reference evidence="1 3" key="1">
    <citation type="submission" date="2017-02" db="EMBL/GenBank/DDBJ databases">
        <title>Draft genome sequence of Moraxella caviae CCUG 355 type strain.</title>
        <authorList>
            <person name="Engstrom-Jakobsson H."/>
            <person name="Salva-Serra F."/>
            <person name="Thorell K."/>
            <person name="Gonzales-Siles L."/>
            <person name="Karlsson R."/>
            <person name="Boulund F."/>
            <person name="Engstrand L."/>
            <person name="Moore E."/>
        </authorList>
    </citation>
    <scope>NUCLEOTIDE SEQUENCE [LARGE SCALE GENOMIC DNA]</scope>
    <source>
        <strain evidence="1 3">CCUG 355</strain>
    </source>
</reference>
<dbReference type="Proteomes" id="UP000190435">
    <property type="component" value="Unassembled WGS sequence"/>
</dbReference>
<evidence type="ECO:0000313" key="2">
    <source>
        <dbReference type="EMBL" id="STZ13662.1"/>
    </source>
</evidence>
<gene>
    <name evidence="1" type="ORF">B0181_01685</name>
    <name evidence="2" type="ORF">NCTC10293_01240</name>
</gene>
<name>A0A1T0A9T8_9GAMM</name>
<evidence type="ECO:0000313" key="1">
    <source>
        <dbReference type="EMBL" id="OOR92428.1"/>
    </source>
</evidence>
<dbReference type="EMBL" id="MUXU01000014">
    <property type="protein sequence ID" value="OOR92428.1"/>
    <property type="molecule type" value="Genomic_DNA"/>
</dbReference>
<accession>A0A1T0A9T8</accession>
<organism evidence="1 3">
    <name type="scientific">Moraxella caviae</name>
    <dbReference type="NCBI Taxonomy" id="34060"/>
    <lineage>
        <taxon>Bacteria</taxon>
        <taxon>Pseudomonadati</taxon>
        <taxon>Pseudomonadota</taxon>
        <taxon>Gammaproteobacteria</taxon>
        <taxon>Moraxellales</taxon>
        <taxon>Moraxellaceae</taxon>
        <taxon>Moraxella</taxon>
    </lineage>
</organism>
<dbReference type="OrthoDB" id="9946027at2"/>
<keyword evidence="3" id="KW-1185">Reference proteome</keyword>
<evidence type="ECO:0000313" key="4">
    <source>
        <dbReference type="Proteomes" id="UP000255279"/>
    </source>
</evidence>
<dbReference type="EMBL" id="UGQE01000002">
    <property type="protein sequence ID" value="STZ13662.1"/>
    <property type="molecule type" value="Genomic_DNA"/>
</dbReference>
<reference evidence="2 4" key="2">
    <citation type="submission" date="2018-06" db="EMBL/GenBank/DDBJ databases">
        <authorList>
            <consortium name="Pathogen Informatics"/>
            <person name="Doyle S."/>
        </authorList>
    </citation>
    <scope>NUCLEOTIDE SEQUENCE [LARGE SCALE GENOMIC DNA]</scope>
    <source>
        <strain evidence="2 4">NCTC10293</strain>
    </source>
</reference>